<dbReference type="Proteomes" id="UP000694920">
    <property type="component" value="Unplaced"/>
</dbReference>
<dbReference type="RefSeq" id="XP_015590631.1">
    <property type="nucleotide sequence ID" value="XM_015735145.2"/>
</dbReference>
<dbReference type="GO" id="GO:0042302">
    <property type="term" value="F:structural constituent of cuticle"/>
    <property type="evidence" value="ECO:0007669"/>
    <property type="project" value="UniProtKB-UniRule"/>
</dbReference>
<feature type="chain" id="PRO_5042619439" evidence="4">
    <location>
        <begin position="18"/>
        <end position="257"/>
    </location>
</feature>
<keyword evidence="5" id="KW-1185">Reference proteome</keyword>
<dbReference type="GO" id="GO:0005615">
    <property type="term" value="C:extracellular space"/>
    <property type="evidence" value="ECO:0007669"/>
    <property type="project" value="TreeGrafter"/>
</dbReference>
<dbReference type="GO" id="GO:0031012">
    <property type="term" value="C:extracellular matrix"/>
    <property type="evidence" value="ECO:0007669"/>
    <property type="project" value="TreeGrafter"/>
</dbReference>
<dbReference type="PROSITE" id="PS00233">
    <property type="entry name" value="CHIT_BIND_RR_1"/>
    <property type="match status" value="1"/>
</dbReference>
<dbReference type="GeneID" id="107265561"/>
<organism evidence="5 6">
    <name type="scientific">Cephus cinctus</name>
    <name type="common">Wheat stem sawfly</name>
    <dbReference type="NCBI Taxonomy" id="211228"/>
    <lineage>
        <taxon>Eukaryota</taxon>
        <taxon>Metazoa</taxon>
        <taxon>Ecdysozoa</taxon>
        <taxon>Arthropoda</taxon>
        <taxon>Hexapoda</taxon>
        <taxon>Insecta</taxon>
        <taxon>Pterygota</taxon>
        <taxon>Neoptera</taxon>
        <taxon>Endopterygota</taxon>
        <taxon>Hymenoptera</taxon>
        <taxon>Cephoidea</taxon>
        <taxon>Cephidae</taxon>
        <taxon>Cephus</taxon>
    </lineage>
</organism>
<reference evidence="6" key="1">
    <citation type="submission" date="2025-08" db="UniProtKB">
        <authorList>
            <consortium name="RefSeq"/>
        </authorList>
    </citation>
    <scope>IDENTIFICATION</scope>
</reference>
<evidence type="ECO:0000313" key="6">
    <source>
        <dbReference type="RefSeq" id="XP_015590631.1"/>
    </source>
</evidence>
<protein>
    <submittedName>
        <fullName evidence="6">Larval cuticle protein A3A-like</fullName>
    </submittedName>
</protein>
<dbReference type="InterPro" id="IPR000618">
    <property type="entry name" value="Insect_cuticle"/>
</dbReference>
<dbReference type="PANTHER" id="PTHR12236:SF95">
    <property type="entry name" value="CUTICULAR PROTEIN 76BD, ISOFORM C-RELATED"/>
    <property type="match status" value="1"/>
</dbReference>
<gene>
    <name evidence="6" type="primary">LOC107265561</name>
</gene>
<dbReference type="PROSITE" id="PS51155">
    <property type="entry name" value="CHIT_BIND_RR_2"/>
    <property type="match status" value="1"/>
</dbReference>
<evidence type="ECO:0000256" key="1">
    <source>
        <dbReference type="ARBA" id="ARBA00022460"/>
    </source>
</evidence>
<dbReference type="InterPro" id="IPR051217">
    <property type="entry name" value="Insect_Cuticle_Struc_Prot"/>
</dbReference>
<evidence type="ECO:0000256" key="2">
    <source>
        <dbReference type="PROSITE-ProRule" id="PRU00497"/>
    </source>
</evidence>
<dbReference type="InterPro" id="IPR031311">
    <property type="entry name" value="CHIT_BIND_RR_consensus"/>
</dbReference>
<keyword evidence="4" id="KW-0732">Signal</keyword>
<evidence type="ECO:0000256" key="3">
    <source>
        <dbReference type="SAM" id="MobiDB-lite"/>
    </source>
</evidence>
<dbReference type="KEGG" id="ccin:107265561"/>
<dbReference type="PANTHER" id="PTHR12236">
    <property type="entry name" value="STRUCTURAL CONTITUENT OF CUTICLE"/>
    <property type="match status" value="1"/>
</dbReference>
<evidence type="ECO:0000256" key="4">
    <source>
        <dbReference type="SAM" id="SignalP"/>
    </source>
</evidence>
<name>A0AAJ7BPT3_CEPCN</name>
<dbReference type="PRINTS" id="PR00947">
    <property type="entry name" value="CUTICLE"/>
</dbReference>
<feature type="compositionally biased region" description="Polar residues" evidence="3">
    <location>
        <begin position="181"/>
        <end position="193"/>
    </location>
</feature>
<dbReference type="AlphaFoldDB" id="A0AAJ7BPT3"/>
<evidence type="ECO:0000313" key="5">
    <source>
        <dbReference type="Proteomes" id="UP000694920"/>
    </source>
</evidence>
<feature type="signal peptide" evidence="4">
    <location>
        <begin position="1"/>
        <end position="17"/>
    </location>
</feature>
<accession>A0AAJ7BPT3</accession>
<sequence length="257" mass="26486">MIAKILTILGVASAAHCALVPLVPAAAPAAAVYAAKLQEIQELDTVPQYSFAYDVQDAITGDSKAQYETRNGDVVLGSYSLIEADGTRRIVDYTADPINGFNAVVSREPALAYVSPVAPIAPVAPVAPGVTIGEPAVPSIPSSGPDSDVEVVEARSGPLVSAVQPEANERSGSRQEESNMAARTQQAGQNRQSVPVRARANPVVQGVTPGGFQRVVGYPAVQRYSGPLGAYAASYSSPFAYGAPPAGFAAQLVPVAQ</sequence>
<feature type="region of interest" description="Disordered" evidence="3">
    <location>
        <begin position="157"/>
        <end position="196"/>
    </location>
</feature>
<proteinExistence type="predicted"/>
<keyword evidence="1 2" id="KW-0193">Cuticle</keyword>
<feature type="compositionally biased region" description="Basic and acidic residues" evidence="3">
    <location>
        <begin position="167"/>
        <end position="177"/>
    </location>
</feature>
<dbReference type="Pfam" id="PF00379">
    <property type="entry name" value="Chitin_bind_4"/>
    <property type="match status" value="1"/>
</dbReference>